<proteinExistence type="predicted"/>
<dbReference type="EMBL" id="SMZO01000025">
    <property type="protein sequence ID" value="TDL87007.1"/>
    <property type="molecule type" value="Genomic_DNA"/>
</dbReference>
<sequence length="279" mass="30377">MTFQPLLPVGGLTGWNFLNRTIESQKLLQNASPVAQREMNYFRENIGNISSAEQLVGDFTLMKVALSAFGLQEDVSNKFFIRKVLEEGVIADDSLANRLSDARYAALSKAFGFGGLGEPRTALSSFPDEILSAYEDQTFEVAVGDVQPELRLALGLERELETVLENSSSADARWYGVMGSSPLREVFETALNLPETFAALDIDQQLVVFRARSEEVFGLPEVADFIDPNAAESLRNRYLLMNEINNGQASLATSPALSLLTGISGGFGTTSLLSVLYSG</sequence>
<evidence type="ECO:0000313" key="2">
    <source>
        <dbReference type="EMBL" id="TDL87007.1"/>
    </source>
</evidence>
<gene>
    <name evidence="2" type="ORF">E2L05_11945</name>
    <name evidence="1" type="ORF">E2L05_16680</name>
</gene>
<dbReference type="AlphaFoldDB" id="A0A4R6ASP4"/>
<protein>
    <submittedName>
        <fullName evidence="2">DUF1217 domain-containing protein</fullName>
    </submittedName>
</protein>
<reference evidence="2 3" key="1">
    <citation type="submission" date="2019-03" db="EMBL/GenBank/DDBJ databases">
        <title>Rhodobacteraceae bacterium SM1902, a new member of the family Rhodobacteraceae isolated from Yantai.</title>
        <authorList>
            <person name="Sun Y."/>
        </authorList>
    </citation>
    <scope>NUCLEOTIDE SEQUENCE [LARGE SCALE GENOMIC DNA]</scope>
    <source>
        <strain evidence="2 3">SM1902</strain>
    </source>
</reference>
<dbReference type="SUPFAM" id="SSF158837">
    <property type="entry name" value="AGR C 984p-like"/>
    <property type="match status" value="1"/>
</dbReference>
<dbReference type="RefSeq" id="WP_133343136.1">
    <property type="nucleotide sequence ID" value="NZ_SMZO01000025.1"/>
</dbReference>
<name>A0A4R6ASP4_9RHOB</name>
<dbReference type="Pfam" id="PF06748">
    <property type="entry name" value="DUF1217"/>
    <property type="match status" value="1"/>
</dbReference>
<comment type="caution">
    <text evidence="2">The sequence shown here is derived from an EMBL/GenBank/DDBJ whole genome shotgun (WGS) entry which is preliminary data.</text>
</comment>
<dbReference type="EMBL" id="SMZO01000053">
    <property type="protein sequence ID" value="TDL84919.1"/>
    <property type="molecule type" value="Genomic_DNA"/>
</dbReference>
<organism evidence="2 3">
    <name type="scientific">Meridianimarinicoccus aquatilis</name>
    <dbReference type="NCBI Taxonomy" id="2552766"/>
    <lineage>
        <taxon>Bacteria</taxon>
        <taxon>Pseudomonadati</taxon>
        <taxon>Pseudomonadota</taxon>
        <taxon>Alphaproteobacteria</taxon>
        <taxon>Rhodobacterales</taxon>
        <taxon>Paracoccaceae</taxon>
        <taxon>Meridianimarinicoccus</taxon>
    </lineage>
</organism>
<evidence type="ECO:0000313" key="3">
    <source>
        <dbReference type="Proteomes" id="UP000294562"/>
    </source>
</evidence>
<dbReference type="OrthoDB" id="7824597at2"/>
<accession>A0A4R6ASP4</accession>
<evidence type="ECO:0000313" key="1">
    <source>
        <dbReference type="EMBL" id="TDL84919.1"/>
    </source>
</evidence>
<dbReference type="InterPro" id="IPR010626">
    <property type="entry name" value="DUF1217"/>
</dbReference>
<dbReference type="Gene3D" id="1.10.3700.10">
    <property type="entry name" value="AGR C 984p-like"/>
    <property type="match status" value="1"/>
</dbReference>
<keyword evidence="3" id="KW-1185">Reference proteome</keyword>
<dbReference type="Proteomes" id="UP000294562">
    <property type="component" value="Unassembled WGS sequence"/>
</dbReference>
<dbReference type="InterPro" id="IPR023157">
    <property type="entry name" value="AGR-C-984p-like_sf"/>
</dbReference>